<name>A0A4U8Z7Y9_METTU</name>
<dbReference type="Gene3D" id="1.20.1260.10">
    <property type="match status" value="1"/>
</dbReference>
<dbReference type="CDD" id="cd01048">
    <property type="entry name" value="Ferritin_like_AB2"/>
    <property type="match status" value="1"/>
</dbReference>
<geneLocation type="plasmid" evidence="1 2">
    <name>3</name>
</geneLocation>
<evidence type="ECO:0000313" key="2">
    <source>
        <dbReference type="Proteomes" id="UP000294360"/>
    </source>
</evidence>
<dbReference type="KEGG" id="mtun:MTUNDRAET4_0225.2"/>
<keyword evidence="1" id="KW-0614">Plasmid</keyword>
<dbReference type="InterPro" id="IPR009078">
    <property type="entry name" value="Ferritin-like_SF"/>
</dbReference>
<dbReference type="Proteomes" id="UP000294360">
    <property type="component" value="Plasmid 3"/>
</dbReference>
<dbReference type="InterPro" id="IPR012347">
    <property type="entry name" value="Ferritin-like"/>
</dbReference>
<sequence>MSSGQTLNDTEVQALSDTLDDEYRSRETYAQVIRDFGDVRPFINIVEAEARHASAPINLFEKYGVSPPSNRWAGKAPRFSSVHEACVASVQGEIENVAIYDRALKSTRRPDFLAVYQTLRSASQDRHLPAFQRCAQRSP</sequence>
<dbReference type="RefSeq" id="WP_134493478.1">
    <property type="nucleotide sequence ID" value="NZ_CP139087.1"/>
</dbReference>
<organism evidence="1 2">
    <name type="scientific">Methylocella tundrae</name>
    <dbReference type="NCBI Taxonomy" id="227605"/>
    <lineage>
        <taxon>Bacteria</taxon>
        <taxon>Pseudomonadati</taxon>
        <taxon>Pseudomonadota</taxon>
        <taxon>Alphaproteobacteria</taxon>
        <taxon>Hyphomicrobiales</taxon>
        <taxon>Beijerinckiaceae</taxon>
        <taxon>Methylocella</taxon>
    </lineage>
</organism>
<dbReference type="OrthoDB" id="573482at2"/>
<dbReference type="AlphaFoldDB" id="A0A4U8Z7Y9"/>
<dbReference type="SUPFAM" id="SSF47240">
    <property type="entry name" value="Ferritin-like"/>
    <property type="match status" value="1"/>
</dbReference>
<accession>A0A4U8Z7Y9</accession>
<evidence type="ECO:0000313" key="1">
    <source>
        <dbReference type="EMBL" id="VFU17738.1"/>
    </source>
</evidence>
<dbReference type="InterPro" id="IPR019243">
    <property type="entry name" value="DUF2202"/>
</dbReference>
<protein>
    <submittedName>
        <fullName evidence="1">Uncharacterized protein</fullName>
    </submittedName>
</protein>
<dbReference type="EMBL" id="LR536452">
    <property type="protein sequence ID" value="VFU17738.1"/>
    <property type="molecule type" value="Genomic_DNA"/>
</dbReference>
<reference evidence="1 2" key="1">
    <citation type="submission" date="2019-03" db="EMBL/GenBank/DDBJ databases">
        <authorList>
            <person name="Kox A.R. M."/>
        </authorList>
    </citation>
    <scope>NUCLEOTIDE SEQUENCE [LARGE SCALE GENOMIC DNA]</scope>
    <source>
        <strain evidence="1">MTUNDRAET4 annotated genome</strain>
        <plasmid evidence="2">3</plasmid>
    </source>
</reference>
<gene>
    <name evidence="1" type="ORF">MTUNDRAET4_0225</name>
</gene>
<proteinExistence type="predicted"/>